<protein>
    <submittedName>
        <fullName evidence="2">Uncharacterized protein</fullName>
    </submittedName>
</protein>
<evidence type="ECO:0000256" key="1">
    <source>
        <dbReference type="SAM" id="SignalP"/>
    </source>
</evidence>
<reference evidence="2 3" key="1">
    <citation type="submission" date="2021-04" db="EMBL/GenBank/DDBJ databases">
        <authorList>
            <person name="Rodrigo-Torres L."/>
            <person name="Arahal R. D."/>
            <person name="Lucena T."/>
        </authorList>
    </citation>
    <scope>NUCLEOTIDE SEQUENCE [LARGE SCALE GENOMIC DNA]</scope>
    <source>
        <strain evidence="2 3">CECT 9623</strain>
    </source>
</reference>
<keyword evidence="1" id="KW-0732">Signal</keyword>
<comment type="caution">
    <text evidence="2">The sequence shown here is derived from an EMBL/GenBank/DDBJ whole genome shotgun (WGS) entry which is preliminary data.</text>
</comment>
<dbReference type="Proteomes" id="UP000679725">
    <property type="component" value="Unassembled WGS sequence"/>
</dbReference>
<name>A0ABM8UKR4_9BACT</name>
<dbReference type="EMBL" id="CAJRAU010000001">
    <property type="protein sequence ID" value="CAG5068081.1"/>
    <property type="molecule type" value="Genomic_DNA"/>
</dbReference>
<proteinExistence type="predicted"/>
<feature type="chain" id="PRO_5045586943" evidence="1">
    <location>
        <begin position="28"/>
        <end position="136"/>
    </location>
</feature>
<keyword evidence="3" id="KW-1185">Reference proteome</keyword>
<gene>
    <name evidence="2" type="ORF">DYBT9623_00809</name>
</gene>
<feature type="signal peptide" evidence="1">
    <location>
        <begin position="1"/>
        <end position="27"/>
    </location>
</feature>
<accession>A0ABM8UKR4</accession>
<dbReference type="RefSeq" id="WP_215232198.1">
    <property type="nucleotide sequence ID" value="NZ_CAJRAU010000001.1"/>
</dbReference>
<evidence type="ECO:0000313" key="3">
    <source>
        <dbReference type="Proteomes" id="UP000679725"/>
    </source>
</evidence>
<sequence>MIKAFRKNAIPLLLLLLSGHFFVTASAHEGMVQYAQQKIHQAGAALETNFHHHNLLPGFGIGDRKSRDKVFFEEKEEENLNLFLPKTYSCYRGYFTDFYKSAIEFRPVFIAKCITPCTHWLRSSTRRYLILRVFRI</sequence>
<evidence type="ECO:0000313" key="2">
    <source>
        <dbReference type="EMBL" id="CAG5068081.1"/>
    </source>
</evidence>
<organism evidence="2 3">
    <name type="scientific">Dyadobacter linearis</name>
    <dbReference type="NCBI Taxonomy" id="2823330"/>
    <lineage>
        <taxon>Bacteria</taxon>
        <taxon>Pseudomonadati</taxon>
        <taxon>Bacteroidota</taxon>
        <taxon>Cytophagia</taxon>
        <taxon>Cytophagales</taxon>
        <taxon>Spirosomataceae</taxon>
        <taxon>Dyadobacter</taxon>
    </lineage>
</organism>